<comment type="caution">
    <text evidence="2">The sequence shown here is derived from an EMBL/GenBank/DDBJ whole genome shotgun (WGS) entry which is preliminary data.</text>
</comment>
<protein>
    <recommendedName>
        <fullName evidence="1">ZSWIM1/3 RNaseH-like domain-containing protein</fullName>
    </recommendedName>
</protein>
<proteinExistence type="predicted"/>
<keyword evidence="3" id="KW-1185">Reference proteome</keyword>
<sequence length="202" mass="23643">MNGLIYLDRNELCSLDKWQEMLISGGGSCLFERHNKENNLVFIFAFQMEEQRKLTKLVSVLCLDGTHGMNHHGYHLFTIVMRHPITGSGYPIAFLISEFKRSLTLRRWLEFLKHENKKLNLDIFMVDDTGRWTDVEAQQQVVEAINKWRELGDEAIKDFADVWLTLKKCQLECKHVFAVLAQFRTCNDNKENEYVLCQGEVI</sequence>
<name>A0A397UAX4_9GLOM</name>
<evidence type="ECO:0000313" key="3">
    <source>
        <dbReference type="Proteomes" id="UP000266673"/>
    </source>
</evidence>
<dbReference type="OrthoDB" id="2283661at2759"/>
<evidence type="ECO:0000259" key="1">
    <source>
        <dbReference type="Pfam" id="PF21056"/>
    </source>
</evidence>
<dbReference type="STRING" id="44941.A0A397UAX4"/>
<dbReference type="Proteomes" id="UP000266673">
    <property type="component" value="Unassembled WGS sequence"/>
</dbReference>
<organism evidence="2 3">
    <name type="scientific">Gigaspora rosea</name>
    <dbReference type="NCBI Taxonomy" id="44941"/>
    <lineage>
        <taxon>Eukaryota</taxon>
        <taxon>Fungi</taxon>
        <taxon>Fungi incertae sedis</taxon>
        <taxon>Mucoromycota</taxon>
        <taxon>Glomeromycotina</taxon>
        <taxon>Glomeromycetes</taxon>
        <taxon>Diversisporales</taxon>
        <taxon>Gigasporaceae</taxon>
        <taxon>Gigaspora</taxon>
    </lineage>
</organism>
<dbReference type="AlphaFoldDB" id="A0A397UAX4"/>
<dbReference type="Pfam" id="PF21056">
    <property type="entry name" value="ZSWIM1-3_RNaseH-like"/>
    <property type="match status" value="1"/>
</dbReference>
<reference evidence="2 3" key="1">
    <citation type="submission" date="2018-06" db="EMBL/GenBank/DDBJ databases">
        <title>Comparative genomics reveals the genomic features of Rhizophagus irregularis, R. cerebriforme, R. diaphanum and Gigaspora rosea, and their symbiotic lifestyle signature.</title>
        <authorList>
            <person name="Morin E."/>
            <person name="San Clemente H."/>
            <person name="Chen E.C.H."/>
            <person name="De La Providencia I."/>
            <person name="Hainaut M."/>
            <person name="Kuo A."/>
            <person name="Kohler A."/>
            <person name="Murat C."/>
            <person name="Tang N."/>
            <person name="Roy S."/>
            <person name="Loubradou J."/>
            <person name="Henrissat B."/>
            <person name="Grigoriev I.V."/>
            <person name="Corradi N."/>
            <person name="Roux C."/>
            <person name="Martin F.M."/>
        </authorList>
    </citation>
    <scope>NUCLEOTIDE SEQUENCE [LARGE SCALE GENOMIC DNA]</scope>
    <source>
        <strain evidence="2 3">DAOM 194757</strain>
    </source>
</reference>
<feature type="domain" description="ZSWIM1/3 RNaseH-like" evidence="1">
    <location>
        <begin position="36"/>
        <end position="129"/>
    </location>
</feature>
<dbReference type="EMBL" id="QKWP01001662">
    <property type="protein sequence ID" value="RIB07402.1"/>
    <property type="molecule type" value="Genomic_DNA"/>
</dbReference>
<gene>
    <name evidence="2" type="ORF">C2G38_2147588</name>
</gene>
<evidence type="ECO:0000313" key="2">
    <source>
        <dbReference type="EMBL" id="RIB07402.1"/>
    </source>
</evidence>
<accession>A0A397UAX4</accession>
<dbReference type="InterPro" id="IPR048324">
    <property type="entry name" value="ZSWIM1-3_RNaseH-like"/>
</dbReference>